<dbReference type="RefSeq" id="WP_096207074.1">
    <property type="nucleotide sequence ID" value="NZ_FZMP01000225.1"/>
</dbReference>
<evidence type="ECO:0000259" key="3">
    <source>
        <dbReference type="Pfam" id="PF00432"/>
    </source>
</evidence>
<dbReference type="CDD" id="cd00688">
    <property type="entry name" value="ISOPREN_C2_like"/>
    <property type="match status" value="2"/>
</dbReference>
<sequence length="533" mass="61209">MQNPNIFPDTINHSINIAKTWLLNRKSKSSWEFPVINSSYIATALSIYVLTGEKKVSATHYLLENKVWEKCLIAAEIFGIALQETGEEFLAKEVFINCQNEIKKKGTDKRIIFKEQLKNVKLTYSFNLSENEISLIPLYGIFFKLSPEKIWYDRTSFFYQFFHETALLLLSKKDAKINKKIINVMKKALNSDGSYGGLTVCTIRAAYILKQLNEEELASKSIEWIEKTISEDGGLRPILWQDVYDTAWCSLALANSGENIDDIICWLNKTHIGDGYPYVSNSYFPDPDDTPLVLLAKIISNNLDTTDYKTVDFLIKCQKSNGGWTWSPFLEGIVKKKLLTIVGILFNSICIFICRYRKGYGFLSRAYSHQSFRPSIDITSRVLITLSYFKGRKNAAKAIKKGLNFLLNNYSNGRFRASRLYTSSHIYETSMALIALYKNDIKNEATEEALSWLLEQDLESAEDAAHILWALIEGNYDRTRSDKLIDFIISKQLPDGSWEFKVGFLANLQYYYSLFSIAAPLYALTLYRNKYRD</sequence>
<keyword evidence="2" id="KW-1133">Transmembrane helix</keyword>
<dbReference type="InterPro" id="IPR008930">
    <property type="entry name" value="Terpenoid_cyclase/PrenylTrfase"/>
</dbReference>
<organism evidence="4 5">
    <name type="scientific">Candidatus Methanoperedens nitratireducens</name>
    <dbReference type="NCBI Taxonomy" id="1392998"/>
    <lineage>
        <taxon>Archaea</taxon>
        <taxon>Methanobacteriati</taxon>
        <taxon>Methanobacteriota</taxon>
        <taxon>Stenosarchaea group</taxon>
        <taxon>Methanomicrobia</taxon>
        <taxon>Methanosarcinales</taxon>
        <taxon>ANME-2 cluster</taxon>
        <taxon>Candidatus Methanoperedentaceae</taxon>
        <taxon>Candidatus Methanoperedens</taxon>
    </lineage>
</organism>
<evidence type="ECO:0000313" key="4">
    <source>
        <dbReference type="EMBL" id="SNQ62528.1"/>
    </source>
</evidence>
<dbReference type="AlphaFoldDB" id="A0A284VTK8"/>
<evidence type="ECO:0000256" key="2">
    <source>
        <dbReference type="SAM" id="Phobius"/>
    </source>
</evidence>
<dbReference type="SUPFAM" id="SSF48239">
    <property type="entry name" value="Terpenoid cyclases/Protein prenyltransferases"/>
    <property type="match status" value="2"/>
</dbReference>
<dbReference type="Pfam" id="PF00432">
    <property type="entry name" value="Prenyltrans"/>
    <property type="match status" value="2"/>
</dbReference>
<name>A0A284VTK8_9EURY</name>
<keyword evidence="5" id="KW-1185">Reference proteome</keyword>
<keyword evidence="2" id="KW-0812">Transmembrane</keyword>
<gene>
    <name evidence="4" type="ORF">MNV_760014</name>
</gene>
<accession>A0A284VTK8</accession>
<reference evidence="5" key="1">
    <citation type="submission" date="2017-06" db="EMBL/GenBank/DDBJ databases">
        <authorList>
            <person name="Cremers G."/>
        </authorList>
    </citation>
    <scope>NUCLEOTIDE SEQUENCE [LARGE SCALE GENOMIC DNA]</scope>
</reference>
<feature type="domain" description="Prenyltransferase alpha-alpha toroid" evidence="3">
    <location>
        <begin position="468"/>
        <end position="518"/>
    </location>
</feature>
<dbReference type="Proteomes" id="UP000218615">
    <property type="component" value="Unassembled WGS sequence"/>
</dbReference>
<feature type="domain" description="Prenyltransferase alpha-alpha toroid" evidence="3">
    <location>
        <begin position="179"/>
        <end position="331"/>
    </location>
</feature>
<feature type="transmembrane region" description="Helical" evidence="2">
    <location>
        <begin position="510"/>
        <end position="527"/>
    </location>
</feature>
<keyword evidence="1" id="KW-0677">Repeat</keyword>
<dbReference type="GO" id="GO:0003824">
    <property type="term" value="F:catalytic activity"/>
    <property type="evidence" value="ECO:0007669"/>
    <property type="project" value="InterPro"/>
</dbReference>
<dbReference type="Gene3D" id="1.50.10.20">
    <property type="match status" value="1"/>
</dbReference>
<dbReference type="InterPro" id="IPR001330">
    <property type="entry name" value="Prenyltrans"/>
</dbReference>
<protein>
    <recommendedName>
        <fullName evidence="3">Prenyltransferase alpha-alpha toroid domain-containing protein</fullName>
    </recommendedName>
</protein>
<keyword evidence="2" id="KW-0472">Membrane</keyword>
<dbReference type="EMBL" id="FZMP01000225">
    <property type="protein sequence ID" value="SNQ62528.1"/>
    <property type="molecule type" value="Genomic_DNA"/>
</dbReference>
<evidence type="ECO:0000313" key="5">
    <source>
        <dbReference type="Proteomes" id="UP000218615"/>
    </source>
</evidence>
<evidence type="ECO:0000256" key="1">
    <source>
        <dbReference type="ARBA" id="ARBA00022737"/>
    </source>
</evidence>
<proteinExistence type="predicted"/>